<organism evidence="1 2">
    <name type="scientific">Streptomyces buecherae</name>
    <dbReference type="NCBI Taxonomy" id="2763006"/>
    <lineage>
        <taxon>Bacteria</taxon>
        <taxon>Bacillati</taxon>
        <taxon>Actinomycetota</taxon>
        <taxon>Actinomycetes</taxon>
        <taxon>Kitasatosporales</taxon>
        <taxon>Streptomycetaceae</taxon>
        <taxon>Streptomyces</taxon>
    </lineage>
</organism>
<reference evidence="1 2" key="1">
    <citation type="submission" date="2020-06" db="EMBL/GenBank/DDBJ databases">
        <title>Genome mining for natural products.</title>
        <authorList>
            <person name="Zhang B."/>
            <person name="Shi J."/>
            <person name="Ge H."/>
        </authorList>
    </citation>
    <scope>NUCLEOTIDE SEQUENCE [LARGE SCALE GENOMIC DNA]</scope>
    <source>
        <strain evidence="1 2">NA00687</strain>
    </source>
</reference>
<proteinExistence type="predicted"/>
<gene>
    <name evidence="1" type="ORF">HUT08_13775</name>
</gene>
<dbReference type="Proteomes" id="UP000509303">
    <property type="component" value="Chromosome"/>
</dbReference>
<protein>
    <submittedName>
        <fullName evidence="1">Uncharacterized protein</fullName>
    </submittedName>
</protein>
<name>A0A7H8N7A2_9ACTN</name>
<evidence type="ECO:0000313" key="1">
    <source>
        <dbReference type="EMBL" id="QKW50424.1"/>
    </source>
</evidence>
<dbReference type="RefSeq" id="WP_176162160.1">
    <property type="nucleotide sequence ID" value="NZ_CP054929.1"/>
</dbReference>
<dbReference type="AlphaFoldDB" id="A0A7H8N7A2"/>
<keyword evidence="2" id="KW-1185">Reference proteome</keyword>
<accession>A0A7H8N7A2</accession>
<sequence>MNYEGARGLAAALDVQGGALAIQGGMVRGIVAKWGGESGNLSKFPAHSTWSKDQATDIRRRLGILGGDPEYALMMATYTGVIRTWEDVSRNGKKFAEDARKQALSLKDSQAKTDALAAIKTLSVWKGIAAYRRIKEVWDIERPLRTTKSLLELSNRFAGAYLKTLAQVGGERPQIYTRPWGAAAWMAEYVGWRNYPPFKNLKFQPLSFMAKAPGKGFFDKAFVPLTFVAGVKEVILPTHKGGRGIADRSMGFVQAAGAGGVMYGMWGGAAAASAIPVVGWVAIGVAGAYFLGSWGWDKWGDDIKAGTKKAWKWTTKKTGEAWNATKRETEEAWDGTKKMAKKIFPGRVKKIKFW</sequence>
<evidence type="ECO:0000313" key="2">
    <source>
        <dbReference type="Proteomes" id="UP000509303"/>
    </source>
</evidence>
<dbReference type="EMBL" id="CP054929">
    <property type="protein sequence ID" value="QKW50424.1"/>
    <property type="molecule type" value="Genomic_DNA"/>
</dbReference>